<dbReference type="Proteomes" id="UP000192708">
    <property type="component" value="Unassembled WGS sequence"/>
</dbReference>
<dbReference type="InterPro" id="IPR037092">
    <property type="entry name" value="FlavoCytC_S_DH_flav-bd_sf"/>
</dbReference>
<keyword evidence="1" id="KW-0285">Flavoprotein</keyword>
<dbReference type="PANTHER" id="PTHR43755:SF1">
    <property type="entry name" value="FAD-DEPENDENT PYRIDINE NUCLEOTIDE-DISULPHIDE OXIDOREDUCTASE"/>
    <property type="match status" value="1"/>
</dbReference>
<reference evidence="6 7" key="1">
    <citation type="submission" date="2017-04" db="EMBL/GenBank/DDBJ databases">
        <authorList>
            <person name="Afonso C.L."/>
            <person name="Miller P.J."/>
            <person name="Scott M.A."/>
            <person name="Spackman E."/>
            <person name="Goraichik I."/>
            <person name="Dimitrov K.M."/>
            <person name="Suarez D.L."/>
            <person name="Swayne D.E."/>
        </authorList>
    </citation>
    <scope>NUCLEOTIDE SEQUENCE [LARGE SCALE GENOMIC DNA]</scope>
    <source>
        <strain evidence="6 7">VK13</strain>
    </source>
</reference>
<dbReference type="Pfam" id="PF07992">
    <property type="entry name" value="Pyr_redox_2"/>
    <property type="match status" value="1"/>
</dbReference>
<gene>
    <name evidence="6" type="ORF">SAMN06296008_10764</name>
</gene>
<sequence>MQNSRRKFLEQSLLSGYLGTIGGNLLANPSSQSSSAALKKAKVIVVGGGFGGATTAKYLKIYSGGKIDVTLIDPAQNFISCPLSNLVINGQMEISDLTKSRLELERKYGINIVNDTVEQIMPEARKILLKQGGTMSYDKLVLSPGIDMMWESIPTMKDPAIQNRFVHAMKAGTQTLILKKQLESMEDGGVFAISIPLAPYRCPPSPYERASQVAHYLKKFKPKSKVLVLDANAEITSKASLFKRAWSTYYPNMIEYRNNHTLVDVDPAASALLFEVQDDVKASVLNVIPPMRAGDIAHRTKLANINQRWCEVDFLTYESKIMPNIHVLGDAIQSSTQTPKSAQVANGQAKICASAIYHLLADLPIDKNPNFSSICYSILGDKTGAHISTLHHFDKNTQSMAVIAGSNSISTTDNPKEYLSAIKWANDIWADTFI</sequence>
<dbReference type="RefSeq" id="WP_084283584.1">
    <property type="nucleotide sequence ID" value="NZ_FWXJ01000007.1"/>
</dbReference>
<evidence type="ECO:0000313" key="7">
    <source>
        <dbReference type="Proteomes" id="UP000192708"/>
    </source>
</evidence>
<dbReference type="Gene3D" id="3.50.50.60">
    <property type="entry name" value="FAD/NAD(P)-binding domain"/>
    <property type="match status" value="2"/>
</dbReference>
<dbReference type="SUPFAM" id="SSF51905">
    <property type="entry name" value="FAD/NAD(P)-binding domain"/>
    <property type="match status" value="2"/>
</dbReference>
<feature type="domain" description="Sulfide dehydrogenase [flavocytochrome c] flavoprotein chain central" evidence="5">
    <location>
        <begin position="175"/>
        <end position="289"/>
    </location>
</feature>
<dbReference type="STRING" id="1938817.SAMN06296008_10764"/>
<dbReference type="OrthoDB" id="9802771at2"/>
<dbReference type="InterPro" id="IPR036188">
    <property type="entry name" value="FAD/NAD-bd_sf"/>
</dbReference>
<dbReference type="InterPro" id="IPR023753">
    <property type="entry name" value="FAD/NAD-binding_dom"/>
</dbReference>
<dbReference type="GO" id="GO:0016491">
    <property type="term" value="F:oxidoreductase activity"/>
    <property type="evidence" value="ECO:0007669"/>
    <property type="project" value="InterPro"/>
</dbReference>
<evidence type="ECO:0000313" key="6">
    <source>
        <dbReference type="EMBL" id="SMC55063.1"/>
    </source>
</evidence>
<dbReference type="EMBL" id="FWXJ01000007">
    <property type="protein sequence ID" value="SMC55063.1"/>
    <property type="molecule type" value="Genomic_DNA"/>
</dbReference>
<keyword evidence="7" id="KW-1185">Reference proteome</keyword>
<protein>
    <submittedName>
        <fullName evidence="6">Sulfide dehydrogenase (Flavocytochrome c), flavoprotein subunit</fullName>
    </submittedName>
</protein>
<dbReference type="GO" id="GO:0050660">
    <property type="term" value="F:flavin adenine dinucleotide binding"/>
    <property type="evidence" value="ECO:0007669"/>
    <property type="project" value="InterPro"/>
</dbReference>
<dbReference type="PROSITE" id="PS51318">
    <property type="entry name" value="TAT"/>
    <property type="match status" value="1"/>
</dbReference>
<evidence type="ECO:0000259" key="4">
    <source>
        <dbReference type="Pfam" id="PF09242"/>
    </source>
</evidence>
<dbReference type="PANTHER" id="PTHR43755">
    <property type="match status" value="1"/>
</dbReference>
<dbReference type="InterPro" id="IPR015323">
    <property type="entry name" value="FlavoCytC_S_DH_flav-bd"/>
</dbReference>
<evidence type="ECO:0000259" key="3">
    <source>
        <dbReference type="Pfam" id="PF07992"/>
    </source>
</evidence>
<name>A0A1W2A3B0_9BURK</name>
<proteinExistence type="predicted"/>
<keyword evidence="2" id="KW-0274">FAD</keyword>
<dbReference type="InterPro" id="IPR006311">
    <property type="entry name" value="TAT_signal"/>
</dbReference>
<dbReference type="SUPFAM" id="SSF55424">
    <property type="entry name" value="FAD/NAD-linked reductases, dimerisation (C-terminal) domain"/>
    <property type="match status" value="1"/>
</dbReference>
<dbReference type="AlphaFoldDB" id="A0A1W2A3B0"/>
<evidence type="ECO:0000256" key="1">
    <source>
        <dbReference type="ARBA" id="ARBA00022630"/>
    </source>
</evidence>
<dbReference type="Gene3D" id="3.90.760.10">
    <property type="entry name" value="Flavocytochrome c sulphide dehydrogenase, flavin-binding domain"/>
    <property type="match status" value="1"/>
</dbReference>
<dbReference type="Pfam" id="PF21706">
    <property type="entry name" value="FCSD_central"/>
    <property type="match status" value="1"/>
</dbReference>
<accession>A0A1W2A3B0</accession>
<dbReference type="InterPro" id="IPR016156">
    <property type="entry name" value="FAD/NAD-linked_Rdtase_dimer_sf"/>
</dbReference>
<organism evidence="6 7">
    <name type="scientific">Polynucleobacter kasalickyi</name>
    <dbReference type="NCBI Taxonomy" id="1938817"/>
    <lineage>
        <taxon>Bacteria</taxon>
        <taxon>Pseudomonadati</taxon>
        <taxon>Pseudomonadota</taxon>
        <taxon>Betaproteobacteria</taxon>
        <taxon>Burkholderiales</taxon>
        <taxon>Burkholderiaceae</taxon>
        <taxon>Polynucleobacter</taxon>
    </lineage>
</organism>
<dbReference type="InterPro" id="IPR049386">
    <property type="entry name" value="FCSD_central"/>
</dbReference>
<dbReference type="Pfam" id="PF09242">
    <property type="entry name" value="FCSD-flav_bind"/>
    <property type="match status" value="1"/>
</dbReference>
<evidence type="ECO:0000256" key="2">
    <source>
        <dbReference type="ARBA" id="ARBA00022827"/>
    </source>
</evidence>
<dbReference type="InterPro" id="IPR052541">
    <property type="entry name" value="SQRD"/>
</dbReference>
<evidence type="ECO:0000259" key="5">
    <source>
        <dbReference type="Pfam" id="PF21706"/>
    </source>
</evidence>
<feature type="domain" description="Flavocytochrome c sulphide dehydrogenase flavin-binding" evidence="4">
    <location>
        <begin position="368"/>
        <end position="433"/>
    </location>
</feature>
<feature type="domain" description="FAD/NAD(P)-binding" evidence="3">
    <location>
        <begin position="42"/>
        <end position="168"/>
    </location>
</feature>